<proteinExistence type="predicted"/>
<dbReference type="Proteomes" id="UP000325315">
    <property type="component" value="Unassembled WGS sequence"/>
</dbReference>
<dbReference type="PANTHER" id="PTHR33067:SF31">
    <property type="entry name" value="RNA-DIRECTED DNA POLYMERASE"/>
    <property type="match status" value="1"/>
</dbReference>
<dbReference type="Gene3D" id="2.40.70.10">
    <property type="entry name" value="Acid Proteases"/>
    <property type="match status" value="1"/>
</dbReference>
<dbReference type="CDD" id="cd00303">
    <property type="entry name" value="retropepsin_like"/>
    <property type="match status" value="1"/>
</dbReference>
<evidence type="ECO:0000313" key="1">
    <source>
        <dbReference type="EMBL" id="KAA3477290.1"/>
    </source>
</evidence>
<keyword evidence="2" id="KW-1185">Reference proteome</keyword>
<accession>A0A5B6W6M6</accession>
<evidence type="ECO:0000313" key="2">
    <source>
        <dbReference type="Proteomes" id="UP000325315"/>
    </source>
</evidence>
<dbReference type="OrthoDB" id="781949at2759"/>
<name>A0A5B6W6M6_9ROSI</name>
<dbReference type="InterPro" id="IPR021109">
    <property type="entry name" value="Peptidase_aspartic_dom_sf"/>
</dbReference>
<comment type="caution">
    <text evidence="1">The sequence shown here is derived from an EMBL/GenBank/DDBJ whole genome shotgun (WGS) entry which is preliminary data.</text>
</comment>
<gene>
    <name evidence="1" type="ORF">EPI10_011188</name>
</gene>
<dbReference type="EMBL" id="SMMG02000004">
    <property type="protein sequence ID" value="KAA3477290.1"/>
    <property type="molecule type" value="Genomic_DNA"/>
</dbReference>
<dbReference type="AlphaFoldDB" id="A0A5B6W6M6"/>
<organism evidence="1 2">
    <name type="scientific">Gossypium australe</name>
    <dbReference type="NCBI Taxonomy" id="47621"/>
    <lineage>
        <taxon>Eukaryota</taxon>
        <taxon>Viridiplantae</taxon>
        <taxon>Streptophyta</taxon>
        <taxon>Embryophyta</taxon>
        <taxon>Tracheophyta</taxon>
        <taxon>Spermatophyta</taxon>
        <taxon>Magnoliopsida</taxon>
        <taxon>eudicotyledons</taxon>
        <taxon>Gunneridae</taxon>
        <taxon>Pentapetalae</taxon>
        <taxon>rosids</taxon>
        <taxon>malvids</taxon>
        <taxon>Malvales</taxon>
        <taxon>Malvaceae</taxon>
        <taxon>Malvoideae</taxon>
        <taxon>Gossypium</taxon>
    </lineage>
</organism>
<reference evidence="2" key="1">
    <citation type="journal article" date="2019" name="Plant Biotechnol. J.">
        <title>Genome sequencing of the Australian wild diploid species Gossypium australe highlights disease resistance and delayed gland morphogenesis.</title>
        <authorList>
            <person name="Cai Y."/>
            <person name="Cai X."/>
            <person name="Wang Q."/>
            <person name="Wang P."/>
            <person name="Zhang Y."/>
            <person name="Cai C."/>
            <person name="Xu Y."/>
            <person name="Wang K."/>
            <person name="Zhou Z."/>
            <person name="Wang C."/>
            <person name="Geng S."/>
            <person name="Li B."/>
            <person name="Dong Q."/>
            <person name="Hou Y."/>
            <person name="Wang H."/>
            <person name="Ai P."/>
            <person name="Liu Z."/>
            <person name="Yi F."/>
            <person name="Sun M."/>
            <person name="An G."/>
            <person name="Cheng J."/>
            <person name="Zhang Y."/>
            <person name="Shi Q."/>
            <person name="Xie Y."/>
            <person name="Shi X."/>
            <person name="Chang Y."/>
            <person name="Huang F."/>
            <person name="Chen Y."/>
            <person name="Hong S."/>
            <person name="Mi L."/>
            <person name="Sun Q."/>
            <person name="Zhang L."/>
            <person name="Zhou B."/>
            <person name="Peng R."/>
            <person name="Zhang X."/>
            <person name="Liu F."/>
        </authorList>
    </citation>
    <scope>NUCLEOTIDE SEQUENCE [LARGE SCALE GENOMIC DNA]</scope>
    <source>
        <strain evidence="2">cv. PA1801</strain>
    </source>
</reference>
<protein>
    <submittedName>
        <fullName evidence="1">Retrovirus-related Pol polyprotein from transposon opus</fullName>
    </submittedName>
</protein>
<dbReference type="PANTHER" id="PTHR33067">
    <property type="entry name" value="RNA-DIRECTED DNA POLYMERASE-RELATED"/>
    <property type="match status" value="1"/>
</dbReference>
<sequence>MSLSIFEKLGLGDLKSTQIIVQLVNRSSIRPKSVLEYVLVKVQSFIIPTDFVVLDFEEDREIPILLGRPFLATFRSTIDLEKNELTMKINSETEMFKCGHQLSEKYIRKLWEQCKKSFISNIPESRDTLPFMHAERVNMFKERDKWAQVEWHDRRWTNTNRMGKSSIGLSLNRNIFKAESF</sequence>